<dbReference type="Proteomes" id="UP000075714">
    <property type="component" value="Unassembled WGS sequence"/>
</dbReference>
<sequence length="201" mass="21146">MEPQKAGLVLAEDAHNVGTQRLYNNVAGAVGASMQLFEQVCVSSVFKPPIRISIPPLEPVKLPEDLEGGISTSTEDGDSEEALAVRIATLRQELAMVDRRCASLRQEVQRVDKHIISCGDGSEYMTIAATAQSHKHTILAIAQAAENLQNMMEKAARLRAAGGQPAAGVLSDKKLDAQGGISNPAGTTLAAVNALASLLHA</sequence>
<accession>A0A150G9Y9</accession>
<reference evidence="2" key="1">
    <citation type="journal article" date="2016" name="Nat. Commun.">
        <title>The Gonium pectorale genome demonstrates co-option of cell cycle regulation during the evolution of multicellularity.</title>
        <authorList>
            <person name="Hanschen E.R."/>
            <person name="Marriage T.N."/>
            <person name="Ferris P.J."/>
            <person name="Hamaji T."/>
            <person name="Toyoda A."/>
            <person name="Fujiyama A."/>
            <person name="Neme R."/>
            <person name="Noguchi H."/>
            <person name="Minakuchi Y."/>
            <person name="Suzuki M."/>
            <person name="Kawai-Toyooka H."/>
            <person name="Smith D.R."/>
            <person name="Sparks H."/>
            <person name="Anderson J."/>
            <person name="Bakaric R."/>
            <person name="Luria V."/>
            <person name="Karger A."/>
            <person name="Kirschner M.W."/>
            <person name="Durand P.M."/>
            <person name="Michod R.E."/>
            <person name="Nozaki H."/>
            <person name="Olson B.J."/>
        </authorList>
    </citation>
    <scope>NUCLEOTIDE SEQUENCE [LARGE SCALE GENOMIC DNA]</scope>
    <source>
        <strain evidence="2">NIES-2863</strain>
    </source>
</reference>
<dbReference type="EMBL" id="LSYV01000042">
    <property type="protein sequence ID" value="KXZ46652.1"/>
    <property type="molecule type" value="Genomic_DNA"/>
</dbReference>
<comment type="caution">
    <text evidence="1">The sequence shown here is derived from an EMBL/GenBank/DDBJ whole genome shotgun (WGS) entry which is preliminary data.</text>
</comment>
<dbReference type="OrthoDB" id="545181at2759"/>
<gene>
    <name evidence="1" type="ORF">GPECTOR_41g616</name>
</gene>
<proteinExistence type="predicted"/>
<keyword evidence="2" id="KW-1185">Reference proteome</keyword>
<dbReference type="AlphaFoldDB" id="A0A150G9Y9"/>
<evidence type="ECO:0000313" key="1">
    <source>
        <dbReference type="EMBL" id="KXZ46652.1"/>
    </source>
</evidence>
<evidence type="ECO:0000313" key="2">
    <source>
        <dbReference type="Proteomes" id="UP000075714"/>
    </source>
</evidence>
<protein>
    <submittedName>
        <fullName evidence="1">Uncharacterized protein</fullName>
    </submittedName>
</protein>
<organism evidence="1 2">
    <name type="scientific">Gonium pectorale</name>
    <name type="common">Green alga</name>
    <dbReference type="NCBI Taxonomy" id="33097"/>
    <lineage>
        <taxon>Eukaryota</taxon>
        <taxon>Viridiplantae</taxon>
        <taxon>Chlorophyta</taxon>
        <taxon>core chlorophytes</taxon>
        <taxon>Chlorophyceae</taxon>
        <taxon>CS clade</taxon>
        <taxon>Chlamydomonadales</taxon>
        <taxon>Volvocaceae</taxon>
        <taxon>Gonium</taxon>
    </lineage>
</organism>
<name>A0A150G9Y9_GONPE</name>